<keyword evidence="1" id="KW-0812">Transmembrane</keyword>
<proteinExistence type="predicted"/>
<dbReference type="AlphaFoldDB" id="A0A6C0LUP4"/>
<accession>A0A6C0LUP4</accession>
<dbReference type="EMBL" id="MN740574">
    <property type="protein sequence ID" value="QHU34566.1"/>
    <property type="molecule type" value="Genomic_DNA"/>
</dbReference>
<evidence type="ECO:0000256" key="1">
    <source>
        <dbReference type="SAM" id="Phobius"/>
    </source>
</evidence>
<sequence>MIKKIAVALRHDEHFNNTGIGIGIVVGIIYIIL</sequence>
<evidence type="ECO:0000313" key="2">
    <source>
        <dbReference type="EMBL" id="QHU34566.1"/>
    </source>
</evidence>
<keyword evidence="1" id="KW-0472">Membrane</keyword>
<name>A0A6C0LUP4_9ZZZZ</name>
<protein>
    <submittedName>
        <fullName evidence="2">Uncharacterized protein</fullName>
    </submittedName>
</protein>
<keyword evidence="1" id="KW-1133">Transmembrane helix</keyword>
<organism evidence="2">
    <name type="scientific">viral metagenome</name>
    <dbReference type="NCBI Taxonomy" id="1070528"/>
    <lineage>
        <taxon>unclassified sequences</taxon>
        <taxon>metagenomes</taxon>
        <taxon>organismal metagenomes</taxon>
    </lineage>
</organism>
<reference evidence="2" key="1">
    <citation type="journal article" date="2020" name="Nature">
        <title>Giant virus diversity and host interactions through global metagenomics.</title>
        <authorList>
            <person name="Schulz F."/>
            <person name="Roux S."/>
            <person name="Paez-Espino D."/>
            <person name="Jungbluth S."/>
            <person name="Walsh D.A."/>
            <person name="Denef V.J."/>
            <person name="McMahon K.D."/>
            <person name="Konstantinidis K.T."/>
            <person name="Eloe-Fadrosh E.A."/>
            <person name="Kyrpides N.C."/>
            <person name="Woyke T."/>
        </authorList>
    </citation>
    <scope>NUCLEOTIDE SEQUENCE</scope>
    <source>
        <strain evidence="2">GVMAG-S-1016713-169</strain>
    </source>
</reference>
<feature type="transmembrane region" description="Helical" evidence="1">
    <location>
        <begin position="15"/>
        <end position="32"/>
    </location>
</feature>